<feature type="non-terminal residue" evidence="1">
    <location>
        <position position="66"/>
    </location>
</feature>
<gene>
    <name evidence="1" type="ORF">S01H1_03882</name>
</gene>
<dbReference type="EMBL" id="BARS01002080">
    <property type="protein sequence ID" value="GAF80826.1"/>
    <property type="molecule type" value="Genomic_DNA"/>
</dbReference>
<evidence type="ECO:0000313" key="1">
    <source>
        <dbReference type="EMBL" id="GAF80826.1"/>
    </source>
</evidence>
<comment type="caution">
    <text evidence="1">The sequence shown here is derived from an EMBL/GenBank/DDBJ whole genome shotgun (WGS) entry which is preliminary data.</text>
</comment>
<sequence>MTIRVAIQPQVYQTNLNNMLYGSSDAVLGRFKGIPRGKFTNLSGPVTQFTAQETAFRIITDSPGVS</sequence>
<protein>
    <submittedName>
        <fullName evidence="1">Uncharacterized protein</fullName>
    </submittedName>
</protein>
<name>X0T0A7_9ZZZZ</name>
<reference evidence="1" key="1">
    <citation type="journal article" date="2014" name="Front. Microbiol.">
        <title>High frequency of phylogenetically diverse reductive dehalogenase-homologous genes in deep subseafloor sedimentary metagenomes.</title>
        <authorList>
            <person name="Kawai M."/>
            <person name="Futagami T."/>
            <person name="Toyoda A."/>
            <person name="Takaki Y."/>
            <person name="Nishi S."/>
            <person name="Hori S."/>
            <person name="Arai W."/>
            <person name="Tsubouchi T."/>
            <person name="Morono Y."/>
            <person name="Uchiyama I."/>
            <person name="Ito T."/>
            <person name="Fujiyama A."/>
            <person name="Inagaki F."/>
            <person name="Takami H."/>
        </authorList>
    </citation>
    <scope>NUCLEOTIDE SEQUENCE</scope>
    <source>
        <strain evidence="1">Expedition CK06-06</strain>
    </source>
</reference>
<organism evidence="1">
    <name type="scientific">marine sediment metagenome</name>
    <dbReference type="NCBI Taxonomy" id="412755"/>
    <lineage>
        <taxon>unclassified sequences</taxon>
        <taxon>metagenomes</taxon>
        <taxon>ecological metagenomes</taxon>
    </lineage>
</organism>
<accession>X0T0A7</accession>
<dbReference type="AlphaFoldDB" id="X0T0A7"/>
<proteinExistence type="predicted"/>